<feature type="domain" description="Protein kinase" evidence="5">
    <location>
        <begin position="202"/>
        <end position="519"/>
    </location>
</feature>
<dbReference type="GO" id="GO:0005524">
    <property type="term" value="F:ATP binding"/>
    <property type="evidence" value="ECO:0007669"/>
    <property type="project" value="UniProtKB-UniRule"/>
</dbReference>
<dbReference type="Gene3D" id="1.10.510.10">
    <property type="entry name" value="Transferase(Phosphotransferase) domain 1"/>
    <property type="match status" value="1"/>
</dbReference>
<feature type="compositionally biased region" description="Basic and acidic residues" evidence="4">
    <location>
        <begin position="552"/>
        <end position="571"/>
    </location>
</feature>
<name>A0A9P7BCR5_MAUEX</name>
<dbReference type="InterPro" id="IPR011009">
    <property type="entry name" value="Kinase-like_dom_sf"/>
</dbReference>
<dbReference type="InterPro" id="IPR017441">
    <property type="entry name" value="Protein_kinase_ATP_BS"/>
</dbReference>
<dbReference type="InterPro" id="IPR000719">
    <property type="entry name" value="Prot_kinase_dom"/>
</dbReference>
<organism evidence="6 7">
    <name type="scientific">Maudiozyma exigua</name>
    <name type="common">Yeast</name>
    <name type="synonym">Kazachstania exigua</name>
    <dbReference type="NCBI Taxonomy" id="34358"/>
    <lineage>
        <taxon>Eukaryota</taxon>
        <taxon>Fungi</taxon>
        <taxon>Dikarya</taxon>
        <taxon>Ascomycota</taxon>
        <taxon>Saccharomycotina</taxon>
        <taxon>Saccharomycetes</taxon>
        <taxon>Saccharomycetales</taxon>
        <taxon>Saccharomycetaceae</taxon>
        <taxon>Maudiozyma</taxon>
    </lineage>
</organism>
<keyword evidence="1 3" id="KW-0547">Nucleotide-binding</keyword>
<dbReference type="Proteomes" id="UP000750334">
    <property type="component" value="Unassembled WGS sequence"/>
</dbReference>
<evidence type="ECO:0000256" key="4">
    <source>
        <dbReference type="SAM" id="MobiDB-lite"/>
    </source>
</evidence>
<evidence type="ECO:0000256" key="3">
    <source>
        <dbReference type="PROSITE-ProRule" id="PRU10141"/>
    </source>
</evidence>
<gene>
    <name evidence="6" type="ORF">C6P45_000613</name>
</gene>
<dbReference type="PROSITE" id="PS50011">
    <property type="entry name" value="PROTEIN_KINASE_DOM"/>
    <property type="match status" value="1"/>
</dbReference>
<dbReference type="OrthoDB" id="4062651at2759"/>
<protein>
    <recommendedName>
        <fullName evidence="5">Protein kinase domain-containing protein</fullName>
    </recommendedName>
</protein>
<dbReference type="PANTHER" id="PTHR44167:SF24">
    <property type="entry name" value="SERINE_THREONINE-PROTEIN KINASE CHK2"/>
    <property type="match status" value="1"/>
</dbReference>
<feature type="compositionally biased region" description="Low complexity" evidence="4">
    <location>
        <begin position="81"/>
        <end position="97"/>
    </location>
</feature>
<sequence>MAFLSSNNNSSSTTSISSISTFKLLGKKILNNGKSFDETMLNNGNTRHHKKVIPSNSTKKLLKRKTAPAISSKSKSKSKSKSSSSDTSTTNSTKLSSVDSISQVPKPMVYNPYGIQPNMPQNYSSSANNNITTSRQSNLSNSSNGNHISSSSQNVVHDASYYLHDGSNKVRVLPLPIENPNDFLPPEMKQEFVYLLDNFKFEGDHQIIGSGGTSEVKKIVIANHIKSPIYAFKKLNMIYSEDKNAYYKRCSKEYIIAKYLNSINQNDPRSAHIIGIFDLCKVPTTTFIARGWGYIMELGECDLFSLIIKPNWKKTDLAEKYCIFKQVALGIKFMHDNGIAHRDLKPENVLICNNGICKITDFGISNWYHESPKDFSSPVKLCKGMIGSPPYTSPEVMMWDEKKDYSKNLQKPFDPLKLDCYSLGILLFTLVNNMIPFIESCNKDSRYRDYVNGYENYIHFNNKDFRKDLKAGYNKGPGMEYSFAKGFKDSAVARVAWRLADPQEGTRYTMEKLMEDPWFQGIVTCIDSNYMEDYITKDPQEIISARKQSNKKTTEITIKESSTEPKSKDDLSPVTELDEEITIHTNDNNNNNGPAQIDSTLSKEDIDEMEPILMSVEKPHLETIISGVEVPQQENLFEEVNHSSLTNKVRNSPPVVSNVPLPPRKNVIHHHTLNSSNSNSRSSSIAGISRTTRSSAPSLYHSHHSALMTSSGGSTSYLSRK</sequence>
<feature type="region of interest" description="Disordered" evidence="4">
    <location>
        <begin position="546"/>
        <end position="573"/>
    </location>
</feature>
<dbReference type="SUPFAM" id="SSF56112">
    <property type="entry name" value="Protein kinase-like (PK-like)"/>
    <property type="match status" value="1"/>
</dbReference>
<evidence type="ECO:0000313" key="6">
    <source>
        <dbReference type="EMBL" id="KAG0671446.1"/>
    </source>
</evidence>
<dbReference type="GO" id="GO:0005634">
    <property type="term" value="C:nucleus"/>
    <property type="evidence" value="ECO:0007669"/>
    <property type="project" value="TreeGrafter"/>
</dbReference>
<dbReference type="PANTHER" id="PTHR44167">
    <property type="entry name" value="OVARIAN-SPECIFIC SERINE/THREONINE-PROTEIN KINASE LOK-RELATED"/>
    <property type="match status" value="1"/>
</dbReference>
<feature type="compositionally biased region" description="Low complexity" evidence="4">
    <location>
        <begin position="673"/>
        <end position="695"/>
    </location>
</feature>
<dbReference type="GO" id="GO:0004674">
    <property type="term" value="F:protein serine/threonine kinase activity"/>
    <property type="evidence" value="ECO:0007669"/>
    <property type="project" value="TreeGrafter"/>
</dbReference>
<feature type="region of interest" description="Disordered" evidence="4">
    <location>
        <begin position="41"/>
        <end position="151"/>
    </location>
</feature>
<reference evidence="6 7" key="1">
    <citation type="submission" date="2020-11" db="EMBL/GenBank/DDBJ databases">
        <title>Kefir isolates.</title>
        <authorList>
            <person name="Marcisauskas S."/>
            <person name="Kim Y."/>
            <person name="Blasche S."/>
        </authorList>
    </citation>
    <scope>NUCLEOTIDE SEQUENCE [LARGE SCALE GENOMIC DNA]</scope>
    <source>
        <strain evidence="6 7">OG2</strain>
    </source>
</reference>
<comment type="caution">
    <text evidence="6">The sequence shown here is derived from an EMBL/GenBank/DDBJ whole genome shotgun (WGS) entry which is preliminary data.</text>
</comment>
<dbReference type="SMART" id="SM00220">
    <property type="entry name" value="S_TKc"/>
    <property type="match status" value="1"/>
</dbReference>
<accession>A0A9P7BCR5</accession>
<feature type="compositionally biased region" description="Polar residues" evidence="4">
    <location>
        <begin position="707"/>
        <end position="721"/>
    </location>
</feature>
<evidence type="ECO:0000256" key="1">
    <source>
        <dbReference type="ARBA" id="ARBA00022741"/>
    </source>
</evidence>
<dbReference type="GO" id="GO:0044773">
    <property type="term" value="P:mitotic DNA damage checkpoint signaling"/>
    <property type="evidence" value="ECO:0007669"/>
    <property type="project" value="TreeGrafter"/>
</dbReference>
<dbReference type="PROSITE" id="PS00107">
    <property type="entry name" value="PROTEIN_KINASE_ATP"/>
    <property type="match status" value="1"/>
</dbReference>
<dbReference type="AlphaFoldDB" id="A0A9P7BCR5"/>
<proteinExistence type="predicted"/>
<dbReference type="PROSITE" id="PS00108">
    <property type="entry name" value="PROTEIN_KINASE_ST"/>
    <property type="match status" value="1"/>
</dbReference>
<dbReference type="Pfam" id="PF00069">
    <property type="entry name" value="Pkinase"/>
    <property type="match status" value="1"/>
</dbReference>
<dbReference type="InterPro" id="IPR008271">
    <property type="entry name" value="Ser/Thr_kinase_AS"/>
</dbReference>
<keyword evidence="7" id="KW-1185">Reference proteome</keyword>
<feature type="binding site" evidence="3">
    <location>
        <position position="233"/>
    </location>
    <ligand>
        <name>ATP</name>
        <dbReference type="ChEBI" id="CHEBI:30616"/>
    </ligand>
</feature>
<keyword evidence="2 3" id="KW-0067">ATP-binding</keyword>
<evidence type="ECO:0000256" key="2">
    <source>
        <dbReference type="ARBA" id="ARBA00022840"/>
    </source>
</evidence>
<feature type="compositionally biased region" description="Polar residues" evidence="4">
    <location>
        <begin position="118"/>
        <end position="133"/>
    </location>
</feature>
<feature type="region of interest" description="Disordered" evidence="4">
    <location>
        <begin position="667"/>
        <end position="721"/>
    </location>
</feature>
<evidence type="ECO:0000313" key="7">
    <source>
        <dbReference type="Proteomes" id="UP000750334"/>
    </source>
</evidence>
<evidence type="ECO:0000259" key="5">
    <source>
        <dbReference type="PROSITE" id="PS50011"/>
    </source>
</evidence>
<dbReference type="EMBL" id="PUHR01000012">
    <property type="protein sequence ID" value="KAG0671446.1"/>
    <property type="molecule type" value="Genomic_DNA"/>
</dbReference>
<feature type="compositionally biased region" description="Low complexity" evidence="4">
    <location>
        <begin position="134"/>
        <end position="151"/>
    </location>
</feature>